<evidence type="ECO:0000313" key="1">
    <source>
        <dbReference type="EMBL" id="DAD85390.1"/>
    </source>
</evidence>
<protein>
    <submittedName>
        <fullName evidence="1">Uncharacterized protein</fullName>
    </submittedName>
</protein>
<accession>A0A8S5MSV8</accession>
<proteinExistence type="predicted"/>
<name>A0A8S5MSV8_9CAUD</name>
<sequence length="169" mass="19169">MPKSKKTRAKKYHPRTVKVGPYWPAEAQADVEAKLTQVALYVESSLPAGTLTDQQMDWIEDTLNWFLGLLYKRYEHLNQQEINEVGPIAMAARKAINDISDRQLKGQTKGFVATGDEIKIISQAFAIIIPTLKEAVALAPHKILNEFTWAYERAKEKLKRSSNAKRESN</sequence>
<reference evidence="1" key="1">
    <citation type="journal article" date="2021" name="Proc. Natl. Acad. Sci. U.S.A.">
        <title>A Catalog of Tens of Thousands of Viruses from Human Metagenomes Reveals Hidden Associations with Chronic Diseases.</title>
        <authorList>
            <person name="Tisza M.J."/>
            <person name="Buck C.B."/>
        </authorList>
    </citation>
    <scope>NUCLEOTIDE SEQUENCE</scope>
    <source>
        <strain evidence="1">CtigT3</strain>
    </source>
</reference>
<dbReference type="EMBL" id="BK014981">
    <property type="protein sequence ID" value="DAD85390.1"/>
    <property type="molecule type" value="Genomic_DNA"/>
</dbReference>
<organism evidence="1">
    <name type="scientific">Siphoviridae sp. ctigT3</name>
    <dbReference type="NCBI Taxonomy" id="2826434"/>
    <lineage>
        <taxon>Viruses</taxon>
        <taxon>Duplodnaviria</taxon>
        <taxon>Heunggongvirae</taxon>
        <taxon>Uroviricota</taxon>
        <taxon>Caudoviricetes</taxon>
    </lineage>
</organism>